<gene>
    <name evidence="2" type="ORF">OXD698_LOCUS46883</name>
</gene>
<evidence type="ECO:0000256" key="1">
    <source>
        <dbReference type="SAM" id="Phobius"/>
    </source>
</evidence>
<dbReference type="InterPro" id="IPR050854">
    <property type="entry name" value="LMBD1_LysCbl_Transport"/>
</dbReference>
<dbReference type="GO" id="GO:0005774">
    <property type="term" value="C:vacuolar membrane"/>
    <property type="evidence" value="ECO:0007669"/>
    <property type="project" value="TreeGrafter"/>
</dbReference>
<reference evidence="2" key="1">
    <citation type="submission" date="2021-02" db="EMBL/GenBank/DDBJ databases">
        <authorList>
            <person name="Nowell W R."/>
        </authorList>
    </citation>
    <scope>NUCLEOTIDE SEQUENCE</scope>
</reference>
<organism evidence="2 3">
    <name type="scientific">Adineta steineri</name>
    <dbReference type="NCBI Taxonomy" id="433720"/>
    <lineage>
        <taxon>Eukaryota</taxon>
        <taxon>Metazoa</taxon>
        <taxon>Spiralia</taxon>
        <taxon>Gnathifera</taxon>
        <taxon>Rotifera</taxon>
        <taxon>Eurotatoria</taxon>
        <taxon>Bdelloidea</taxon>
        <taxon>Adinetida</taxon>
        <taxon>Adinetidae</taxon>
        <taxon>Adineta</taxon>
    </lineage>
</organism>
<keyword evidence="1" id="KW-1133">Transmembrane helix</keyword>
<keyword evidence="1" id="KW-0812">Transmembrane</keyword>
<dbReference type="GO" id="GO:0072665">
    <property type="term" value="P:protein localization to vacuole"/>
    <property type="evidence" value="ECO:0007669"/>
    <property type="project" value="TreeGrafter"/>
</dbReference>
<dbReference type="AlphaFoldDB" id="A0A820IS18"/>
<proteinExistence type="predicted"/>
<sequence length="55" mass="6510">NGTIIIEKCTQFVKTDDCQMTVMGRIILRFFYKVWFFGAIYFCTSWIFLIVSINS</sequence>
<comment type="caution">
    <text evidence="2">The sequence shown here is derived from an EMBL/GenBank/DDBJ whole genome shotgun (WGS) entry which is preliminary data.</text>
</comment>
<keyword evidence="1" id="KW-0472">Membrane</keyword>
<feature type="non-terminal residue" evidence="2">
    <location>
        <position position="1"/>
    </location>
</feature>
<evidence type="ECO:0000313" key="2">
    <source>
        <dbReference type="EMBL" id="CAF4315611.1"/>
    </source>
</evidence>
<dbReference type="PANTHER" id="PTHR16130:SF2">
    <property type="entry name" value="LYSOSOMAL COBALAMIN TRANSPORT ESCORT PROTEIN LMBD1"/>
    <property type="match status" value="1"/>
</dbReference>
<protein>
    <submittedName>
        <fullName evidence="2">Uncharacterized protein</fullName>
    </submittedName>
</protein>
<evidence type="ECO:0000313" key="3">
    <source>
        <dbReference type="Proteomes" id="UP000663844"/>
    </source>
</evidence>
<name>A0A820IS18_9BILA</name>
<dbReference type="Proteomes" id="UP000663844">
    <property type="component" value="Unassembled WGS sequence"/>
</dbReference>
<dbReference type="PANTHER" id="PTHR16130">
    <property type="entry name" value="LYSOSOMAL COBALAMIN TRANSPORTER-RELATED"/>
    <property type="match status" value="1"/>
</dbReference>
<dbReference type="EMBL" id="CAJOAZ010017448">
    <property type="protein sequence ID" value="CAF4315611.1"/>
    <property type="molecule type" value="Genomic_DNA"/>
</dbReference>
<feature type="transmembrane region" description="Helical" evidence="1">
    <location>
        <begin position="30"/>
        <end position="53"/>
    </location>
</feature>
<accession>A0A820IS18</accession>